<evidence type="ECO:0000313" key="3">
    <source>
        <dbReference type="Proteomes" id="UP000027395"/>
    </source>
</evidence>
<accession>A0A073CU12</accession>
<dbReference type="AlphaFoldDB" id="A0A073CU12"/>
<dbReference type="Proteomes" id="UP000027395">
    <property type="component" value="Chromosome"/>
</dbReference>
<proteinExistence type="predicted"/>
<keyword evidence="1" id="KW-0812">Transmembrane</keyword>
<organism evidence="2 3">
    <name type="scientific">Planktothrix agardhii (strain NIVA-CYA 126/8)</name>
    <dbReference type="NCBI Taxonomy" id="388467"/>
    <lineage>
        <taxon>Bacteria</taxon>
        <taxon>Bacillati</taxon>
        <taxon>Cyanobacteriota</taxon>
        <taxon>Cyanophyceae</taxon>
        <taxon>Oscillatoriophycideae</taxon>
        <taxon>Oscillatoriales</taxon>
        <taxon>Microcoleaceae</taxon>
        <taxon>Planktothrix</taxon>
    </lineage>
</organism>
<keyword evidence="1" id="KW-1133">Transmembrane helix</keyword>
<keyword evidence="1" id="KW-0472">Membrane</keyword>
<keyword evidence="3" id="KW-1185">Reference proteome</keyword>
<dbReference type="HOGENOM" id="CLU_3314378_0_0_3"/>
<protein>
    <submittedName>
        <fullName evidence="2">Uncharacterized protein</fullName>
    </submittedName>
</protein>
<dbReference type="EMBL" id="CM002803">
    <property type="protein sequence ID" value="KEI67505.1"/>
    <property type="molecule type" value="Genomic_DNA"/>
</dbReference>
<gene>
    <name evidence="2" type="ORF">A19Y_2614</name>
</gene>
<evidence type="ECO:0000313" key="2">
    <source>
        <dbReference type="EMBL" id="KEI67505.1"/>
    </source>
</evidence>
<dbReference type="PATRIC" id="fig|388467.6.peg.2557"/>
<name>A0A073CU12_PLAA1</name>
<evidence type="ECO:0000256" key="1">
    <source>
        <dbReference type="SAM" id="Phobius"/>
    </source>
</evidence>
<sequence length="39" mass="4223">MTGLELAIFIVGPLVSFVFAIALTPNKAEIISDQEHSHI</sequence>
<feature type="transmembrane region" description="Helical" evidence="1">
    <location>
        <begin position="6"/>
        <end position="24"/>
    </location>
</feature>
<reference evidence="2 3" key="1">
    <citation type="journal article" date="2014" name="Appl. Environ. Microbiol.">
        <title>Elucidation of insertion elements encoded on plasmids and in vitro construction of shuttle vectors from the toxic cyanobacterium Planktothrix.</title>
        <authorList>
            <person name="Christiansen G."/>
            <person name="Goesmann A."/>
            <person name="Kurmayer R."/>
        </authorList>
    </citation>
    <scope>NUCLEOTIDE SEQUENCE [LARGE SCALE GENOMIC DNA]</scope>
    <source>
        <strain evidence="2 3">NIVA-CYA 126/8</strain>
    </source>
</reference>